<proteinExistence type="inferred from homology"/>
<sequence>MKFCMYCGGPLERAIPAGDDRLRHICPNCGIVHYQNPKIIAGCIPVWQDRVLLCRRAIEPRLGYWTLPAGFMELGETLAEAARREAREEADIEVELESLYTLFSLPHISQLYAFFRARMVSEHCAAGPESLEARLFLEEEIPWDELSFATVHRSLRLFFQDRRNGSFVFRLEDLGPDARRLRGEDGAA</sequence>
<dbReference type="Gene3D" id="2.20.70.10">
    <property type="match status" value="1"/>
</dbReference>
<dbReference type="Pfam" id="PF14803">
    <property type="entry name" value="Zn_ribbon_Nudix"/>
    <property type="match status" value="1"/>
</dbReference>
<protein>
    <submittedName>
        <fullName evidence="6">ADP-ribose pyrophosphatase YjhB, NUDIX family</fullName>
    </submittedName>
</protein>
<evidence type="ECO:0000256" key="4">
    <source>
        <dbReference type="RuleBase" id="RU003476"/>
    </source>
</evidence>
<gene>
    <name evidence="6" type="ORF">MECH1_V1_1495</name>
</gene>
<dbReference type="Proteomes" id="UP001497493">
    <property type="component" value="Chromosome"/>
</dbReference>
<comment type="cofactor">
    <cofactor evidence="1">
        <name>Mg(2+)</name>
        <dbReference type="ChEBI" id="CHEBI:18420"/>
    </cofactor>
</comment>
<dbReference type="InterPro" id="IPR020084">
    <property type="entry name" value="NUDIX_hydrolase_CS"/>
</dbReference>
<dbReference type="PROSITE" id="PS00893">
    <property type="entry name" value="NUDIX_BOX"/>
    <property type="match status" value="1"/>
</dbReference>
<dbReference type="InterPro" id="IPR015797">
    <property type="entry name" value="NUDIX_hydrolase-like_dom_sf"/>
</dbReference>
<dbReference type="PRINTS" id="PR00502">
    <property type="entry name" value="NUDIXFAMILY"/>
</dbReference>
<organism evidence="6 7">
    <name type="scientific">Candidatus Methylocalor cossyra</name>
    <dbReference type="NCBI Taxonomy" id="3108543"/>
    <lineage>
        <taxon>Bacteria</taxon>
        <taxon>Pseudomonadati</taxon>
        <taxon>Pseudomonadota</taxon>
        <taxon>Gammaproteobacteria</taxon>
        <taxon>Methylococcales</taxon>
        <taxon>Methylococcaceae</taxon>
        <taxon>Candidatus Methylocalor</taxon>
    </lineage>
</organism>
<dbReference type="InterPro" id="IPR020476">
    <property type="entry name" value="Nudix_hydrolase"/>
</dbReference>
<reference evidence="6 7" key="1">
    <citation type="submission" date="2024-04" db="EMBL/GenBank/DDBJ databases">
        <authorList>
            <person name="Cremers G."/>
        </authorList>
    </citation>
    <scope>NUCLEOTIDE SEQUENCE [LARGE SCALE GENOMIC DNA]</scope>
    <source>
        <strain evidence="6">MeCH1-AG</strain>
    </source>
</reference>
<feature type="domain" description="Nudix hydrolase" evidence="5">
    <location>
        <begin position="36"/>
        <end position="159"/>
    </location>
</feature>
<dbReference type="Gene3D" id="3.90.79.10">
    <property type="entry name" value="Nucleoside Triphosphate Pyrophosphohydrolase"/>
    <property type="match status" value="1"/>
</dbReference>
<evidence type="ECO:0000256" key="2">
    <source>
        <dbReference type="ARBA" id="ARBA00022801"/>
    </source>
</evidence>
<dbReference type="SUPFAM" id="SSF55811">
    <property type="entry name" value="Nudix"/>
    <property type="match status" value="1"/>
</dbReference>
<keyword evidence="7" id="KW-1185">Reference proteome</keyword>
<name>A0ABM9NI46_9GAMM</name>
<evidence type="ECO:0000313" key="7">
    <source>
        <dbReference type="Proteomes" id="UP001497493"/>
    </source>
</evidence>
<dbReference type="InterPro" id="IPR029401">
    <property type="entry name" value="Nudix_N"/>
</dbReference>
<evidence type="ECO:0000259" key="5">
    <source>
        <dbReference type="PROSITE" id="PS51462"/>
    </source>
</evidence>
<evidence type="ECO:0000313" key="6">
    <source>
        <dbReference type="EMBL" id="CAL1240271.1"/>
    </source>
</evidence>
<dbReference type="InterPro" id="IPR000086">
    <property type="entry name" value="NUDIX_hydrolase_dom"/>
</dbReference>
<accession>A0ABM9NI46</accession>
<comment type="similarity">
    <text evidence="4">Belongs to the Nudix hydrolase family.</text>
</comment>
<keyword evidence="3" id="KW-0460">Magnesium</keyword>
<keyword evidence="2 4" id="KW-0378">Hydrolase</keyword>
<evidence type="ECO:0000256" key="1">
    <source>
        <dbReference type="ARBA" id="ARBA00001946"/>
    </source>
</evidence>
<dbReference type="EMBL" id="OZ026884">
    <property type="protein sequence ID" value="CAL1240271.1"/>
    <property type="molecule type" value="Genomic_DNA"/>
</dbReference>
<dbReference type="PANTHER" id="PTHR43222:SF2">
    <property type="entry name" value="NUDIX HYDROLASE 23, CHLOROPLASTIC"/>
    <property type="match status" value="1"/>
</dbReference>
<dbReference type="PROSITE" id="PS51462">
    <property type="entry name" value="NUDIX"/>
    <property type="match status" value="1"/>
</dbReference>
<evidence type="ECO:0000256" key="3">
    <source>
        <dbReference type="ARBA" id="ARBA00022842"/>
    </source>
</evidence>
<dbReference type="CDD" id="cd04511">
    <property type="entry name" value="NUDIX_Hydrolase"/>
    <property type="match status" value="1"/>
</dbReference>
<dbReference type="Pfam" id="PF00293">
    <property type="entry name" value="NUDIX"/>
    <property type="match status" value="1"/>
</dbReference>
<dbReference type="PANTHER" id="PTHR43222">
    <property type="entry name" value="NUDIX HYDROLASE 23"/>
    <property type="match status" value="1"/>
</dbReference>